<reference evidence="2 3" key="1">
    <citation type="journal article" date="2019" name="Int. J. Syst. Evol. Microbiol.">
        <title>The Global Catalogue of Microorganisms (GCM) 10K type strain sequencing project: providing services to taxonomists for standard genome sequencing and annotation.</title>
        <authorList>
            <consortium name="The Broad Institute Genomics Platform"/>
            <consortium name="The Broad Institute Genome Sequencing Center for Infectious Disease"/>
            <person name="Wu L."/>
            <person name="Ma J."/>
        </authorList>
    </citation>
    <scope>NUCLEOTIDE SEQUENCE [LARGE SCALE GENOMIC DNA]</scope>
    <source>
        <strain evidence="2 3">JCM 10649</strain>
    </source>
</reference>
<evidence type="ECO:0000313" key="2">
    <source>
        <dbReference type="EMBL" id="GAA0444036.1"/>
    </source>
</evidence>
<protein>
    <submittedName>
        <fullName evidence="2">Uncharacterized protein</fullName>
    </submittedName>
</protein>
<dbReference type="EMBL" id="BAAAHB010000001">
    <property type="protein sequence ID" value="GAA0444036.1"/>
    <property type="molecule type" value="Genomic_DNA"/>
</dbReference>
<sequence>MQHVAVLHPRTGAVADTAPGAFERCGQPVFCLAPDDAGERPGPLPLGVEGDLLAVAFSERVRAGPGEDGRGADRVAGRSRRRPGLVPDGKERGYSTLLRQKAAFLRSCRNVTPEGTPG</sequence>
<proteinExistence type="predicted"/>
<evidence type="ECO:0000256" key="1">
    <source>
        <dbReference type="SAM" id="MobiDB-lite"/>
    </source>
</evidence>
<organism evidence="2 3">
    <name type="scientific">Streptomyces stramineus</name>
    <dbReference type="NCBI Taxonomy" id="173861"/>
    <lineage>
        <taxon>Bacteria</taxon>
        <taxon>Bacillati</taxon>
        <taxon>Actinomycetota</taxon>
        <taxon>Actinomycetes</taxon>
        <taxon>Kitasatosporales</taxon>
        <taxon>Streptomycetaceae</taxon>
        <taxon>Streptomyces</taxon>
    </lineage>
</organism>
<feature type="region of interest" description="Disordered" evidence="1">
    <location>
        <begin position="62"/>
        <end position="93"/>
    </location>
</feature>
<dbReference type="Proteomes" id="UP001499895">
    <property type="component" value="Unassembled WGS sequence"/>
</dbReference>
<name>A0ABN0ZDT1_9ACTN</name>
<keyword evidence="3" id="KW-1185">Reference proteome</keyword>
<comment type="caution">
    <text evidence="2">The sequence shown here is derived from an EMBL/GenBank/DDBJ whole genome shotgun (WGS) entry which is preliminary data.</text>
</comment>
<feature type="compositionally biased region" description="Basic and acidic residues" evidence="1">
    <location>
        <begin position="62"/>
        <end position="76"/>
    </location>
</feature>
<gene>
    <name evidence="2" type="ORF">GCM10009544_03570</name>
</gene>
<accession>A0ABN0ZDT1</accession>
<evidence type="ECO:0000313" key="3">
    <source>
        <dbReference type="Proteomes" id="UP001499895"/>
    </source>
</evidence>